<dbReference type="InterPro" id="IPR011047">
    <property type="entry name" value="Quinoprotein_ADH-like_sf"/>
</dbReference>
<dbReference type="SUPFAM" id="SSF50998">
    <property type="entry name" value="Quinoprotein alcohol dehydrogenase-like"/>
    <property type="match status" value="1"/>
</dbReference>
<dbReference type="PROSITE" id="PS00678">
    <property type="entry name" value="WD_REPEATS_1"/>
    <property type="match status" value="3"/>
</dbReference>
<keyword evidence="1 3" id="KW-0853">WD repeat</keyword>
<dbReference type="InterPro" id="IPR001680">
    <property type="entry name" value="WD40_rpt"/>
</dbReference>
<evidence type="ECO:0000256" key="1">
    <source>
        <dbReference type="ARBA" id="ARBA00022574"/>
    </source>
</evidence>
<dbReference type="SMART" id="SM00320">
    <property type="entry name" value="WD40"/>
    <property type="match status" value="7"/>
</dbReference>
<dbReference type="PANTHER" id="PTHR22847">
    <property type="entry name" value="WD40 REPEAT PROTEIN"/>
    <property type="match status" value="1"/>
</dbReference>
<protein>
    <submittedName>
        <fullName evidence="5">CHAT domain-containing protein</fullName>
    </submittedName>
</protein>
<dbReference type="InterPro" id="IPR011990">
    <property type="entry name" value="TPR-like_helical_dom_sf"/>
</dbReference>
<organism evidence="5 6">
    <name type="scientific">Streptomyces wedmorensis</name>
    <dbReference type="NCBI Taxonomy" id="43759"/>
    <lineage>
        <taxon>Bacteria</taxon>
        <taxon>Bacillati</taxon>
        <taxon>Actinomycetota</taxon>
        <taxon>Actinomycetes</taxon>
        <taxon>Kitasatosporales</taxon>
        <taxon>Streptomycetaceae</taxon>
        <taxon>Streptomyces</taxon>
    </lineage>
</organism>
<dbReference type="Pfam" id="PF12770">
    <property type="entry name" value="CHAT"/>
    <property type="match status" value="1"/>
</dbReference>
<dbReference type="Proteomes" id="UP001600424">
    <property type="component" value="Unassembled WGS sequence"/>
</dbReference>
<name>A0ABW6J149_STRWE</name>
<dbReference type="InterPro" id="IPR019775">
    <property type="entry name" value="WD40_repeat_CS"/>
</dbReference>
<evidence type="ECO:0000256" key="2">
    <source>
        <dbReference type="ARBA" id="ARBA00022737"/>
    </source>
</evidence>
<dbReference type="RefSeq" id="WP_386250643.1">
    <property type="nucleotide sequence ID" value="NZ_JBHTRV010000025.1"/>
</dbReference>
<feature type="repeat" description="WD" evidence="3">
    <location>
        <begin position="852"/>
        <end position="893"/>
    </location>
</feature>
<dbReference type="EMBL" id="JBHTRV010000025">
    <property type="protein sequence ID" value="MFE5983539.1"/>
    <property type="molecule type" value="Genomic_DNA"/>
</dbReference>
<proteinExistence type="predicted"/>
<dbReference type="PROSITE" id="PS50082">
    <property type="entry name" value="WD_REPEATS_2"/>
    <property type="match status" value="6"/>
</dbReference>
<feature type="repeat" description="WD" evidence="3">
    <location>
        <begin position="777"/>
        <end position="811"/>
    </location>
</feature>
<dbReference type="InterPro" id="IPR015943">
    <property type="entry name" value="WD40/YVTN_repeat-like_dom_sf"/>
</dbReference>
<dbReference type="SUPFAM" id="SSF48452">
    <property type="entry name" value="TPR-like"/>
    <property type="match status" value="1"/>
</dbReference>
<sequence>MATDLELEVSRTHADAYEVRVVHAAAGGEPSVTLHLDVAGLLNRRAALEATVLASAVQARRAVSATEAPVREVGQQLFEALFTGPVYGTCRASSGVAQERQERLRIVLRLKTPELALLPWETLFDPDAQVYLCRQEPLVRHVPARYTPEPLKVRPPLRILAVIASPRGLPLLDIDAERNRLEEALADQIDAGRVELTWVPQASWDRVHRSLLEGEWHVLHFIGHGDYDEGADEGLIGLVDSGGGPDLVEASRLVDLLGEARPTPRLVVLNSCASAQGGTRDVFSSTGATLVRSGISAAAAMQFTVSDRAAIRFAHGFYTALAHGRRIDEAAQSGRIAILGTGRHTLEWITPVLYVRGDTAQLFTFAAESSPLSVPRTPPDTGRRDAPLRDLYVRAAAEVRVGRHGRAVELLDDLITLDPDYPAAAALRETAVHQRRLSEAYEQATDAEAAGDWTAAIGAYTEILRTDQGYKDAVARRESCQARQHIADLEAELRYHADAGRWQAVLEVSEDIRGLDPAAGDPDGLTTRARQALQKADHERRYAEARMAEDAGDWAEAFARYGALAAEGGYRDAAQRRAVCQRIAGLRTALDEYAAARDWVKVRDTITELTSVQWGAAGEYAALADLARGEMAVNPPELIRIDFTDEVLSLSWNPNGRSIAIAGKSRWTRVYDTAGAERLKIRGGGVRSHVSAVAFSADGHRIVTGNAGRAARVWDAATGRLLLDVRHAAGLNAVAFDPGGTRIATGSSDATARIWDAAGIREDLPDLRHGGHGWAFVQAVAFSPDGTRIATGTSDRTARVWDATTGQQLLEVLHGAGVNAVAFSPDGTRIATGSSDRAARVWDASNGQQLLEVPHGAGVNAVAFSPDGTRITTASSDHTARVWDATTGQQLLEVPHGAGVNAVAFSPDGTRIATGSSDHTVRLWQAADL</sequence>
<feature type="repeat" description="WD" evidence="3">
    <location>
        <begin position="893"/>
        <end position="929"/>
    </location>
</feature>
<dbReference type="Pfam" id="PF00400">
    <property type="entry name" value="WD40"/>
    <property type="match status" value="6"/>
</dbReference>
<keyword evidence="6" id="KW-1185">Reference proteome</keyword>
<dbReference type="CDD" id="cd00200">
    <property type="entry name" value="WD40"/>
    <property type="match status" value="1"/>
</dbReference>
<evidence type="ECO:0000313" key="5">
    <source>
        <dbReference type="EMBL" id="MFE5983539.1"/>
    </source>
</evidence>
<feature type="repeat" description="WD" evidence="3">
    <location>
        <begin position="811"/>
        <end position="852"/>
    </location>
</feature>
<evidence type="ECO:0000313" key="6">
    <source>
        <dbReference type="Proteomes" id="UP001600424"/>
    </source>
</evidence>
<keyword evidence="2" id="KW-0677">Repeat</keyword>
<evidence type="ECO:0000256" key="3">
    <source>
        <dbReference type="PROSITE-ProRule" id="PRU00221"/>
    </source>
</evidence>
<reference evidence="5 6" key="1">
    <citation type="submission" date="2024-09" db="EMBL/GenBank/DDBJ databases">
        <title>The Natural Products Discovery Center: Release of the First 8490 Sequenced Strains for Exploring Actinobacteria Biosynthetic Diversity.</title>
        <authorList>
            <person name="Kalkreuter E."/>
            <person name="Kautsar S.A."/>
            <person name="Yang D."/>
            <person name="Bader C.D."/>
            <person name="Teijaro C.N."/>
            <person name="Fluegel L."/>
            <person name="Davis C.M."/>
            <person name="Simpson J.R."/>
            <person name="Lauterbach L."/>
            <person name="Steele A.D."/>
            <person name="Gui C."/>
            <person name="Meng S."/>
            <person name="Li G."/>
            <person name="Viehrig K."/>
            <person name="Ye F."/>
            <person name="Su P."/>
            <person name="Kiefer A.F."/>
            <person name="Nichols A."/>
            <person name="Cepeda A.J."/>
            <person name="Yan W."/>
            <person name="Fan B."/>
            <person name="Jiang Y."/>
            <person name="Adhikari A."/>
            <person name="Zheng C.-J."/>
            <person name="Schuster L."/>
            <person name="Cowan T.M."/>
            <person name="Smanski M.J."/>
            <person name="Chevrette M.G."/>
            <person name="De Carvalho L.P.S."/>
            <person name="Shen B."/>
        </authorList>
    </citation>
    <scope>NUCLEOTIDE SEQUENCE [LARGE SCALE GENOMIC DNA]</scope>
    <source>
        <strain evidence="5 6">NPDC056472</strain>
    </source>
</reference>
<evidence type="ECO:0000259" key="4">
    <source>
        <dbReference type="Pfam" id="PF12770"/>
    </source>
</evidence>
<dbReference type="Gene3D" id="1.25.40.10">
    <property type="entry name" value="Tetratricopeptide repeat domain"/>
    <property type="match status" value="1"/>
</dbReference>
<dbReference type="PRINTS" id="PR00320">
    <property type="entry name" value="GPROTEINBRPT"/>
</dbReference>
<dbReference type="InterPro" id="IPR024983">
    <property type="entry name" value="CHAT_dom"/>
</dbReference>
<dbReference type="PANTHER" id="PTHR22847:SF637">
    <property type="entry name" value="WD REPEAT DOMAIN 5B"/>
    <property type="match status" value="1"/>
</dbReference>
<feature type="repeat" description="WD" evidence="3">
    <location>
        <begin position="690"/>
        <end position="724"/>
    </location>
</feature>
<gene>
    <name evidence="5" type="ORF">ACFQ63_28040</name>
</gene>
<feature type="domain" description="CHAT" evidence="4">
    <location>
        <begin position="72"/>
        <end position="343"/>
    </location>
</feature>
<dbReference type="PROSITE" id="PS50294">
    <property type="entry name" value="WD_REPEATS_REGION"/>
    <property type="match status" value="5"/>
</dbReference>
<dbReference type="InterPro" id="IPR020472">
    <property type="entry name" value="WD40_PAC1"/>
</dbReference>
<accession>A0ABW6J149</accession>
<comment type="caution">
    <text evidence="5">The sequence shown here is derived from an EMBL/GenBank/DDBJ whole genome shotgun (WGS) entry which is preliminary data.</text>
</comment>
<feature type="repeat" description="WD" evidence="3">
    <location>
        <begin position="724"/>
        <end position="756"/>
    </location>
</feature>
<dbReference type="Gene3D" id="2.130.10.10">
    <property type="entry name" value="YVTN repeat-like/Quinoprotein amine dehydrogenase"/>
    <property type="match status" value="3"/>
</dbReference>